<proteinExistence type="predicted"/>
<dbReference type="SUPFAM" id="SSF51182">
    <property type="entry name" value="RmlC-like cupins"/>
    <property type="match status" value="1"/>
</dbReference>
<organism evidence="2 3">
    <name type="scientific">Pontibacter amylolyticus</name>
    <dbReference type="NCBI Taxonomy" id="1424080"/>
    <lineage>
        <taxon>Bacteria</taxon>
        <taxon>Pseudomonadati</taxon>
        <taxon>Bacteroidota</taxon>
        <taxon>Cytophagia</taxon>
        <taxon>Cytophagales</taxon>
        <taxon>Hymenobacteraceae</taxon>
        <taxon>Pontibacter</taxon>
    </lineage>
</organism>
<dbReference type="Proteomes" id="UP000634043">
    <property type="component" value="Unassembled WGS sequence"/>
</dbReference>
<dbReference type="PANTHER" id="PTHR37694">
    <property type="entry name" value="SLR8022 PROTEIN"/>
    <property type="match status" value="1"/>
</dbReference>
<evidence type="ECO:0000313" key="2">
    <source>
        <dbReference type="EMBL" id="GGG12981.1"/>
    </source>
</evidence>
<dbReference type="CDD" id="cd02230">
    <property type="entry name" value="cupin_HP0902-like"/>
    <property type="match status" value="1"/>
</dbReference>
<evidence type="ECO:0008006" key="4">
    <source>
        <dbReference type="Google" id="ProtNLM"/>
    </source>
</evidence>
<name>A0ABQ1W3C2_9BACT</name>
<feature type="region of interest" description="Disordered" evidence="1">
    <location>
        <begin position="1"/>
        <end position="21"/>
    </location>
</feature>
<accession>A0ABQ1W3C2</accession>
<sequence length="137" mass="14771">MKEEADKAPQSGSSQGSGSDRALLTTDLTALALVLKEEENWEKIGRGSRTILKSETLRILLNVMKAGSEIKPHQAPGPISVQVIEGRIRFNTEAESVELAKGQMLTLQAHVRHSVEALEEGAFLLTVSPLPSKAQAT</sequence>
<dbReference type="EMBL" id="BMFP01000003">
    <property type="protein sequence ID" value="GGG12981.1"/>
    <property type="molecule type" value="Genomic_DNA"/>
</dbReference>
<protein>
    <recommendedName>
        <fullName evidence="4">Cupin domain-containing protein</fullName>
    </recommendedName>
</protein>
<keyword evidence="3" id="KW-1185">Reference proteome</keyword>
<dbReference type="PANTHER" id="PTHR37694:SF1">
    <property type="entry name" value="SLR8022 PROTEIN"/>
    <property type="match status" value="1"/>
</dbReference>
<dbReference type="InterPro" id="IPR014710">
    <property type="entry name" value="RmlC-like_jellyroll"/>
</dbReference>
<gene>
    <name evidence="2" type="ORF">GCM10011323_16760</name>
</gene>
<dbReference type="InterPro" id="IPR011051">
    <property type="entry name" value="RmlC_Cupin_sf"/>
</dbReference>
<evidence type="ECO:0000256" key="1">
    <source>
        <dbReference type="SAM" id="MobiDB-lite"/>
    </source>
</evidence>
<feature type="compositionally biased region" description="Low complexity" evidence="1">
    <location>
        <begin position="10"/>
        <end position="21"/>
    </location>
</feature>
<dbReference type="RefSeq" id="WP_229733865.1">
    <property type="nucleotide sequence ID" value="NZ_BMFP01000003.1"/>
</dbReference>
<reference evidence="3" key="1">
    <citation type="journal article" date="2019" name="Int. J. Syst. Evol. Microbiol.">
        <title>The Global Catalogue of Microorganisms (GCM) 10K type strain sequencing project: providing services to taxonomists for standard genome sequencing and annotation.</title>
        <authorList>
            <consortium name="The Broad Institute Genomics Platform"/>
            <consortium name="The Broad Institute Genome Sequencing Center for Infectious Disease"/>
            <person name="Wu L."/>
            <person name="Ma J."/>
        </authorList>
    </citation>
    <scope>NUCLEOTIDE SEQUENCE [LARGE SCALE GENOMIC DNA]</scope>
    <source>
        <strain evidence="3">CGMCC 1.12749</strain>
    </source>
</reference>
<comment type="caution">
    <text evidence="2">The sequence shown here is derived from an EMBL/GenBank/DDBJ whole genome shotgun (WGS) entry which is preliminary data.</text>
</comment>
<dbReference type="Gene3D" id="2.60.120.10">
    <property type="entry name" value="Jelly Rolls"/>
    <property type="match status" value="1"/>
</dbReference>
<evidence type="ECO:0000313" key="3">
    <source>
        <dbReference type="Proteomes" id="UP000634043"/>
    </source>
</evidence>